<sequence length="112" mass="12901">MVAHYTNVLNNNPGSSFAFSSNVSSTSSSNALIVRFNEFVLSQEQEVRIVVHCFRRRSRDEICQTARELVANNYRRNGYRLLRNNCQHFATLCVTGKEFLTDSIFSFLHSLF</sequence>
<accession>A0A914QP24</accession>
<reference evidence="3" key="1">
    <citation type="submission" date="2022-11" db="UniProtKB">
        <authorList>
            <consortium name="WormBaseParasite"/>
        </authorList>
    </citation>
    <scope>IDENTIFICATION</scope>
</reference>
<proteinExistence type="predicted"/>
<dbReference type="WBParaSite" id="PDA_v2.g5442.t1">
    <property type="protein sequence ID" value="PDA_v2.g5442.t1"/>
    <property type="gene ID" value="PDA_v2.g5442"/>
</dbReference>
<dbReference type="InterPro" id="IPR007053">
    <property type="entry name" value="LRAT_dom"/>
</dbReference>
<dbReference type="Proteomes" id="UP000887578">
    <property type="component" value="Unplaced"/>
</dbReference>
<name>A0A914QP24_9BILA</name>
<evidence type="ECO:0000313" key="2">
    <source>
        <dbReference type="Proteomes" id="UP000887578"/>
    </source>
</evidence>
<protein>
    <submittedName>
        <fullName evidence="3">LRAT domain-containing protein</fullName>
    </submittedName>
</protein>
<evidence type="ECO:0000313" key="3">
    <source>
        <dbReference type="WBParaSite" id="PDA_v2.g5442.t1"/>
    </source>
</evidence>
<dbReference type="Gene3D" id="3.90.1720.10">
    <property type="entry name" value="endopeptidase domain like (from Nostoc punctiforme)"/>
    <property type="match status" value="1"/>
</dbReference>
<evidence type="ECO:0000259" key="1">
    <source>
        <dbReference type="PROSITE" id="PS51934"/>
    </source>
</evidence>
<organism evidence="2 3">
    <name type="scientific">Panagrolaimus davidi</name>
    <dbReference type="NCBI Taxonomy" id="227884"/>
    <lineage>
        <taxon>Eukaryota</taxon>
        <taxon>Metazoa</taxon>
        <taxon>Ecdysozoa</taxon>
        <taxon>Nematoda</taxon>
        <taxon>Chromadorea</taxon>
        <taxon>Rhabditida</taxon>
        <taxon>Tylenchina</taxon>
        <taxon>Panagrolaimomorpha</taxon>
        <taxon>Panagrolaimoidea</taxon>
        <taxon>Panagrolaimidae</taxon>
        <taxon>Panagrolaimus</taxon>
    </lineage>
</organism>
<keyword evidence="2" id="KW-1185">Reference proteome</keyword>
<feature type="domain" description="LRAT" evidence="1">
    <location>
        <begin position="1"/>
        <end position="102"/>
    </location>
</feature>
<dbReference type="AlphaFoldDB" id="A0A914QP24"/>
<dbReference type="PROSITE" id="PS51934">
    <property type="entry name" value="LRAT"/>
    <property type="match status" value="1"/>
</dbReference>
<dbReference type="Pfam" id="PF04970">
    <property type="entry name" value="LRAT"/>
    <property type="match status" value="1"/>
</dbReference>